<dbReference type="InterPro" id="IPR007842">
    <property type="entry name" value="HEPN_dom"/>
</dbReference>
<dbReference type="PROSITE" id="PS50910">
    <property type="entry name" value="HEPN"/>
    <property type="match status" value="1"/>
</dbReference>
<dbReference type="Proteomes" id="UP000015502">
    <property type="component" value="Chromosome"/>
</dbReference>
<dbReference type="GeneID" id="16550828"/>
<evidence type="ECO:0000259" key="1">
    <source>
        <dbReference type="PROSITE" id="PS50910"/>
    </source>
</evidence>
<dbReference type="HOGENOM" id="CLU_123170_1_1_2"/>
<dbReference type="PaxDb" id="523849-OCC_07656"/>
<dbReference type="Gene3D" id="1.20.120.330">
    <property type="entry name" value="Nucleotidyltransferases domain 2"/>
    <property type="match status" value="1"/>
</dbReference>
<feature type="domain" description="HEPN" evidence="1">
    <location>
        <begin position="10"/>
        <end position="121"/>
    </location>
</feature>
<reference evidence="2 3" key="1">
    <citation type="journal article" date="2012" name="J. Bacteriol.">
        <title>Genome sequence of the model hyperthermophilic archaeon Thermococcus litoralis NS-C.</title>
        <authorList>
            <person name="Gardner A.F."/>
            <person name="Kumar S."/>
            <person name="Perler F.B."/>
        </authorList>
    </citation>
    <scope>NUCLEOTIDE SEQUENCE [LARGE SCALE GENOMIC DNA]</scope>
    <source>
        <strain evidence="3">ATCC 51850 / DSM 5473 / JCM 8560 / NS-C</strain>
    </source>
</reference>
<dbReference type="STRING" id="523849.OCC_07656"/>
<evidence type="ECO:0000313" key="3">
    <source>
        <dbReference type="Proteomes" id="UP000015502"/>
    </source>
</evidence>
<dbReference type="SUPFAM" id="SSF81593">
    <property type="entry name" value="Nucleotidyltransferase substrate binding subunit/domain"/>
    <property type="match status" value="1"/>
</dbReference>
<dbReference type="SMART" id="SM00748">
    <property type="entry name" value="HEPN"/>
    <property type="match status" value="1"/>
</dbReference>
<accession>H3ZL18</accession>
<protein>
    <submittedName>
        <fullName evidence="2">DNA-binding protein</fullName>
    </submittedName>
</protein>
<dbReference type="KEGG" id="tlt:OCC_07656"/>
<evidence type="ECO:0000313" key="2">
    <source>
        <dbReference type="EMBL" id="EHR79357.1"/>
    </source>
</evidence>
<dbReference type="RefSeq" id="WP_004066975.1">
    <property type="nucleotide sequence ID" value="NC_022084.1"/>
</dbReference>
<sequence>MHYEEVEVLLQMSEDYMELANSAFEGKKYDAAIFLAEQALQFYLKALLIKYADVRLRTHSVRELLAALGKALESEEKVADFIRSHRSLLRELEDAYIGTRYEPRRYYREDAEELMEFVGEVMDFVEGLANEFERKNP</sequence>
<dbReference type="GO" id="GO:0003677">
    <property type="term" value="F:DNA binding"/>
    <property type="evidence" value="ECO:0007669"/>
    <property type="project" value="UniProtKB-KW"/>
</dbReference>
<dbReference type="EMBL" id="CP006670">
    <property type="protein sequence ID" value="EHR79357.1"/>
    <property type="molecule type" value="Genomic_DNA"/>
</dbReference>
<name>H3ZL18_THELN</name>
<dbReference type="OrthoDB" id="101044at2157"/>
<keyword evidence="2" id="KW-0238">DNA-binding</keyword>
<organism evidence="2 3">
    <name type="scientific">Thermococcus litoralis (strain ATCC 51850 / DSM 5473 / JCM 8560 / NS-C)</name>
    <dbReference type="NCBI Taxonomy" id="523849"/>
    <lineage>
        <taxon>Archaea</taxon>
        <taxon>Methanobacteriati</taxon>
        <taxon>Methanobacteriota</taxon>
        <taxon>Thermococci</taxon>
        <taxon>Thermococcales</taxon>
        <taxon>Thermococcaceae</taxon>
        <taxon>Thermococcus</taxon>
    </lineage>
</organism>
<dbReference type="AlphaFoldDB" id="H3ZL18"/>
<proteinExistence type="predicted"/>
<keyword evidence="3" id="KW-1185">Reference proteome</keyword>
<gene>
    <name evidence="2" type="ORF">OCC_07656</name>
</gene>
<dbReference type="Pfam" id="PF05168">
    <property type="entry name" value="HEPN"/>
    <property type="match status" value="1"/>
</dbReference>